<proteinExistence type="predicted"/>
<keyword evidence="4" id="KW-1185">Reference proteome</keyword>
<feature type="region of interest" description="Disordered" evidence="2">
    <location>
        <begin position="106"/>
        <end position="159"/>
    </location>
</feature>
<comment type="caution">
    <text evidence="3">The sequence shown here is derived from an EMBL/GenBank/DDBJ whole genome shotgun (WGS) entry which is preliminary data.</text>
</comment>
<organism evidence="3 4">
    <name type="scientific">Amylocarpus encephaloides</name>
    <dbReference type="NCBI Taxonomy" id="45428"/>
    <lineage>
        <taxon>Eukaryota</taxon>
        <taxon>Fungi</taxon>
        <taxon>Dikarya</taxon>
        <taxon>Ascomycota</taxon>
        <taxon>Pezizomycotina</taxon>
        <taxon>Leotiomycetes</taxon>
        <taxon>Helotiales</taxon>
        <taxon>Helotiales incertae sedis</taxon>
        <taxon>Amylocarpus</taxon>
    </lineage>
</organism>
<gene>
    <name evidence="3" type="ORF">BJ875DRAFT_520415</name>
</gene>
<evidence type="ECO:0000256" key="1">
    <source>
        <dbReference type="SAM" id="Coils"/>
    </source>
</evidence>
<evidence type="ECO:0000313" key="3">
    <source>
        <dbReference type="EMBL" id="KAG9230367.1"/>
    </source>
</evidence>
<feature type="coiled-coil region" evidence="1">
    <location>
        <begin position="404"/>
        <end position="438"/>
    </location>
</feature>
<evidence type="ECO:0000313" key="4">
    <source>
        <dbReference type="Proteomes" id="UP000824998"/>
    </source>
</evidence>
<evidence type="ECO:0000256" key="2">
    <source>
        <dbReference type="SAM" id="MobiDB-lite"/>
    </source>
</evidence>
<accession>A0A9P8C1W6</accession>
<protein>
    <submittedName>
        <fullName evidence="3">Uncharacterized protein</fullName>
    </submittedName>
</protein>
<dbReference type="Proteomes" id="UP000824998">
    <property type="component" value="Unassembled WGS sequence"/>
</dbReference>
<sequence length="501" mass="57755">MAGWHRGRREYQDMLEKLQSGSLYSKDDFEVTWLSFWGDNREAFQEEREEWRLWYTDSKAWKVFSFPEPVRMNEPDVLAVSSMPGSDIESQGTLVDDIASSVGDECYDKWDPSSGSDTNHSESDNSSSHIVHSEIHDACHSQDESANQSHHDPPHDRGMHQYKEATLGEAEQVNPEKKLHAQITEKNKNFKTNSSPSVAKKLCNRIVFPMEDLEVVDSAPKKVQSKKEHGKFTAKLRKQNITLQEKLRQVESERDAINDTIRLLEERKFKFESIELTELKNDELRKINAEIEQENTELQARVEVAEQGLDAANDRYNSLQTERDSQAGVLSRVRLRHALCLEQNNDLQAQVEDLGNRLLEKSRELYDYSNKSEDTIQSLEGELGHLSWVLRQDEDHRTEISRSRDACEEELDIAMQQLEQQNSELQNVKEDLEESAKNCEIFHNNSMEMEKDARNHAKMLATLNGDDAEAIAGARMAVVLAYIKARMFDLWAEKEGHRMDQ</sequence>
<reference evidence="3" key="1">
    <citation type="journal article" date="2021" name="IMA Fungus">
        <title>Genomic characterization of three marine fungi, including Emericellopsis atlantica sp. nov. with signatures of a generalist lifestyle and marine biomass degradation.</title>
        <authorList>
            <person name="Hagestad O.C."/>
            <person name="Hou L."/>
            <person name="Andersen J.H."/>
            <person name="Hansen E.H."/>
            <person name="Altermark B."/>
            <person name="Li C."/>
            <person name="Kuhnert E."/>
            <person name="Cox R.J."/>
            <person name="Crous P.W."/>
            <person name="Spatafora J.W."/>
            <person name="Lail K."/>
            <person name="Amirebrahimi M."/>
            <person name="Lipzen A."/>
            <person name="Pangilinan J."/>
            <person name="Andreopoulos W."/>
            <person name="Hayes R.D."/>
            <person name="Ng V."/>
            <person name="Grigoriev I.V."/>
            <person name="Jackson S.A."/>
            <person name="Sutton T.D.S."/>
            <person name="Dobson A.D.W."/>
            <person name="Rama T."/>
        </authorList>
    </citation>
    <scope>NUCLEOTIDE SEQUENCE</scope>
    <source>
        <strain evidence="3">TRa018bII</strain>
    </source>
</reference>
<name>A0A9P8C1W6_9HELO</name>
<dbReference type="EMBL" id="MU251679">
    <property type="protein sequence ID" value="KAG9230367.1"/>
    <property type="molecule type" value="Genomic_DNA"/>
</dbReference>
<feature type="compositionally biased region" description="Basic and acidic residues" evidence="2">
    <location>
        <begin position="131"/>
        <end position="159"/>
    </location>
</feature>
<feature type="coiled-coil region" evidence="1">
    <location>
        <begin position="233"/>
        <end position="364"/>
    </location>
</feature>
<keyword evidence="1" id="KW-0175">Coiled coil</keyword>
<dbReference type="AlphaFoldDB" id="A0A9P8C1W6"/>
<feature type="compositionally biased region" description="Polar residues" evidence="2">
    <location>
        <begin position="113"/>
        <end position="130"/>
    </location>
</feature>